<name>A0ACA9KE17_9GLOM</name>
<organism evidence="1 2">
    <name type="scientific">Scutellospora calospora</name>
    <dbReference type="NCBI Taxonomy" id="85575"/>
    <lineage>
        <taxon>Eukaryota</taxon>
        <taxon>Fungi</taxon>
        <taxon>Fungi incertae sedis</taxon>
        <taxon>Mucoromycota</taxon>
        <taxon>Glomeromycotina</taxon>
        <taxon>Glomeromycetes</taxon>
        <taxon>Diversisporales</taxon>
        <taxon>Gigasporaceae</taxon>
        <taxon>Scutellospora</taxon>
    </lineage>
</organism>
<comment type="caution">
    <text evidence="1">The sequence shown here is derived from an EMBL/GenBank/DDBJ whole genome shotgun (WGS) entry which is preliminary data.</text>
</comment>
<accession>A0ACA9KE17</accession>
<evidence type="ECO:0000313" key="1">
    <source>
        <dbReference type="EMBL" id="CAG8468583.1"/>
    </source>
</evidence>
<dbReference type="EMBL" id="CAJVPM010001530">
    <property type="protein sequence ID" value="CAG8468583.1"/>
    <property type="molecule type" value="Genomic_DNA"/>
</dbReference>
<protein>
    <submittedName>
        <fullName evidence="1">2847_t:CDS:1</fullName>
    </submittedName>
</protein>
<dbReference type="Proteomes" id="UP000789860">
    <property type="component" value="Unassembled WGS sequence"/>
</dbReference>
<gene>
    <name evidence="1" type="ORF">SCALOS_LOCUS1928</name>
</gene>
<sequence>TMPGTITVLCYVTEYRSNSSQSFDIVDASAIMNSHSLNSSLKIFLKGFYSRNTTQEFSLPSFGKEDVVLVTGKFRVVEYINEKNETLSAIKIVINDLVHFGIELTNLPKFPALVCMTAIVQELPKVDGDDATMVVVMTDYMDQDSTSTQMNCYYLATAPHLMRVTRAIKKNSLLFINGEFLLYNNKIFVHVKNITFSGYQKSLENTNTSAEIPWESELHNEPNKHVSFAETIAERFDRNAKNKEPLSVPELSSKNKPSSKIKPSSKVKPSSVIKPVSPIKPFSVKKPSSLTDLAKDALTNSTELDLLPNSTEIGLLPNSTEPDLLPNSTEQDLLPDLTESDVLSPIDVDVLSE</sequence>
<reference evidence="1" key="1">
    <citation type="submission" date="2021-06" db="EMBL/GenBank/DDBJ databases">
        <authorList>
            <person name="Kallberg Y."/>
            <person name="Tangrot J."/>
            <person name="Rosling A."/>
        </authorList>
    </citation>
    <scope>NUCLEOTIDE SEQUENCE</scope>
    <source>
        <strain evidence="1">AU212A</strain>
    </source>
</reference>
<keyword evidence="2" id="KW-1185">Reference proteome</keyword>
<evidence type="ECO:0000313" key="2">
    <source>
        <dbReference type="Proteomes" id="UP000789860"/>
    </source>
</evidence>
<feature type="non-terminal residue" evidence="1">
    <location>
        <position position="1"/>
    </location>
</feature>
<proteinExistence type="predicted"/>